<dbReference type="PANTHER" id="PTHR11054">
    <property type="entry name" value="6-PHOSPHOGLUCONOLACTONASE"/>
    <property type="match status" value="1"/>
</dbReference>
<comment type="caution">
    <text evidence="9">The sequence shown here is derived from an EMBL/GenBank/DDBJ whole genome shotgun (WGS) entry which is preliminary data.</text>
</comment>
<comment type="similarity">
    <text evidence="4 7">Belongs to the glucosamine/galactosamine-6-phosphate isomerase family. 6-phosphogluconolactonase subfamily.</text>
</comment>
<dbReference type="UniPathway" id="UPA00115">
    <property type="reaction ID" value="UER00409"/>
</dbReference>
<accession>A0A838YXZ2</accession>
<evidence type="ECO:0000256" key="7">
    <source>
        <dbReference type="RuleBase" id="RU365095"/>
    </source>
</evidence>
<proteinExistence type="inferred from homology"/>
<name>A0A838YXZ2_9GAMM</name>
<dbReference type="InterPro" id="IPR006148">
    <property type="entry name" value="Glc/Gal-6P_isomerase"/>
</dbReference>
<dbReference type="NCBIfam" id="TIGR01198">
    <property type="entry name" value="pgl"/>
    <property type="match status" value="1"/>
</dbReference>
<dbReference type="EC" id="3.1.1.31" evidence="5 7"/>
<comment type="pathway">
    <text evidence="3 7">Carbohydrate degradation; pentose phosphate pathway; D-ribulose 5-phosphate from D-glucose 6-phosphate (oxidative stage): step 2/3.</text>
</comment>
<dbReference type="Gene3D" id="3.40.50.1360">
    <property type="match status" value="1"/>
</dbReference>
<dbReference type="SUPFAM" id="SSF100950">
    <property type="entry name" value="NagB/RpiA/CoA transferase-like"/>
    <property type="match status" value="1"/>
</dbReference>
<dbReference type="InterPro" id="IPR039104">
    <property type="entry name" value="6PGL"/>
</dbReference>
<evidence type="ECO:0000313" key="10">
    <source>
        <dbReference type="Proteomes" id="UP000585327"/>
    </source>
</evidence>
<keyword evidence="7 9" id="KW-0378">Hydrolase</keyword>
<dbReference type="InterPro" id="IPR037171">
    <property type="entry name" value="NagB/RpiA_transferase-like"/>
</dbReference>
<sequence>MISVQIQNILKNSIEENGQATLLVCGGSSPLKIFKELSESDIDWNKVFISLVDDRIVDEDNPDSNVHLLNQHLLVGNVKNASFISLNDDHQNLIGNFDSFDVAIIGMGPDGHFASLFPSMIGNTNYLDYESKAEILVTEPIGSPCYRRTSMNLSMILKTDNIFIVIPNEEKLNILEEGYKDKDLPIYYLLNQDIRKINILKTF</sequence>
<dbReference type="Proteomes" id="UP000585327">
    <property type="component" value="Unassembled WGS sequence"/>
</dbReference>
<dbReference type="PANTHER" id="PTHR11054:SF0">
    <property type="entry name" value="6-PHOSPHOGLUCONOLACTONASE"/>
    <property type="match status" value="1"/>
</dbReference>
<dbReference type="GO" id="GO:0017057">
    <property type="term" value="F:6-phosphogluconolactonase activity"/>
    <property type="evidence" value="ECO:0007669"/>
    <property type="project" value="UniProtKB-UniRule"/>
</dbReference>
<evidence type="ECO:0000259" key="8">
    <source>
        <dbReference type="Pfam" id="PF01182"/>
    </source>
</evidence>
<evidence type="ECO:0000256" key="5">
    <source>
        <dbReference type="ARBA" id="ARBA00013198"/>
    </source>
</evidence>
<feature type="domain" description="Glucosamine/galactosamine-6-phosphate isomerase" evidence="8">
    <location>
        <begin position="5"/>
        <end position="189"/>
    </location>
</feature>
<dbReference type="EMBL" id="JACETM010000032">
    <property type="protein sequence ID" value="MBA4724225.1"/>
    <property type="molecule type" value="Genomic_DNA"/>
</dbReference>
<evidence type="ECO:0000313" key="9">
    <source>
        <dbReference type="EMBL" id="MBA4724225.1"/>
    </source>
</evidence>
<evidence type="ECO:0000256" key="2">
    <source>
        <dbReference type="ARBA" id="ARBA00002681"/>
    </source>
</evidence>
<dbReference type="Pfam" id="PF01182">
    <property type="entry name" value="Glucosamine_iso"/>
    <property type="match status" value="1"/>
</dbReference>
<reference evidence="9 10" key="1">
    <citation type="submission" date="2020-06" db="EMBL/GenBank/DDBJ databases">
        <title>Dysbiosis in marine aquaculture revealed through microbiome analysis: reverse ecology for environmental sustainability.</title>
        <authorList>
            <person name="Haro-Moreno J.M."/>
            <person name="Coutinho F.H."/>
            <person name="Zaragoza-Solas A."/>
            <person name="Picazo A."/>
            <person name="Almagro-Moreno S."/>
            <person name="Lopez-Perez M."/>
        </authorList>
    </citation>
    <scope>NUCLEOTIDE SEQUENCE [LARGE SCALE GENOMIC DNA]</scope>
    <source>
        <strain evidence="9">MCMED-G42</strain>
    </source>
</reference>
<evidence type="ECO:0000256" key="3">
    <source>
        <dbReference type="ARBA" id="ARBA00004961"/>
    </source>
</evidence>
<evidence type="ECO:0000256" key="1">
    <source>
        <dbReference type="ARBA" id="ARBA00000832"/>
    </source>
</evidence>
<dbReference type="InterPro" id="IPR005900">
    <property type="entry name" value="6-phosphogluconolactonase_DevB"/>
</dbReference>
<gene>
    <name evidence="7 9" type="primary">pgl</name>
    <name evidence="9" type="ORF">H2021_03300</name>
</gene>
<evidence type="ECO:0000256" key="4">
    <source>
        <dbReference type="ARBA" id="ARBA00010662"/>
    </source>
</evidence>
<comment type="function">
    <text evidence="2 7">Hydrolysis of 6-phosphogluconolactone to 6-phosphogluconate.</text>
</comment>
<dbReference type="GO" id="GO:0006098">
    <property type="term" value="P:pentose-phosphate shunt"/>
    <property type="evidence" value="ECO:0007669"/>
    <property type="project" value="UniProtKB-UniPathway"/>
</dbReference>
<dbReference type="AlphaFoldDB" id="A0A838YXZ2"/>
<comment type="catalytic activity">
    <reaction evidence="1 7">
        <text>6-phospho-D-glucono-1,5-lactone + H2O = 6-phospho-D-gluconate + H(+)</text>
        <dbReference type="Rhea" id="RHEA:12556"/>
        <dbReference type="ChEBI" id="CHEBI:15377"/>
        <dbReference type="ChEBI" id="CHEBI:15378"/>
        <dbReference type="ChEBI" id="CHEBI:57955"/>
        <dbReference type="ChEBI" id="CHEBI:58759"/>
        <dbReference type="EC" id="3.1.1.31"/>
    </reaction>
</comment>
<dbReference type="CDD" id="cd01400">
    <property type="entry name" value="6PGL"/>
    <property type="match status" value="1"/>
</dbReference>
<dbReference type="GO" id="GO:0005975">
    <property type="term" value="P:carbohydrate metabolic process"/>
    <property type="evidence" value="ECO:0007669"/>
    <property type="project" value="UniProtKB-UniRule"/>
</dbReference>
<organism evidence="9 10">
    <name type="scientific">SAR86 cluster bacterium</name>
    <dbReference type="NCBI Taxonomy" id="2030880"/>
    <lineage>
        <taxon>Bacteria</taxon>
        <taxon>Pseudomonadati</taxon>
        <taxon>Pseudomonadota</taxon>
        <taxon>Gammaproteobacteria</taxon>
        <taxon>SAR86 cluster</taxon>
    </lineage>
</organism>
<protein>
    <recommendedName>
        <fullName evidence="6 7">6-phosphogluconolactonase</fullName>
        <shortName evidence="7">6PGL</shortName>
        <ecNumber evidence="5 7">3.1.1.31</ecNumber>
    </recommendedName>
</protein>
<evidence type="ECO:0000256" key="6">
    <source>
        <dbReference type="ARBA" id="ARBA00020337"/>
    </source>
</evidence>